<dbReference type="RefSeq" id="WP_216700395.1">
    <property type="nucleotide sequence ID" value="NZ_CP076607.1"/>
</dbReference>
<reference evidence="3 4" key="1">
    <citation type="submission" date="2016-10" db="EMBL/GenBank/DDBJ databases">
        <authorList>
            <person name="de Groot N.N."/>
        </authorList>
    </citation>
    <scope>NUCLEOTIDE SEQUENCE [LARGE SCALE GENOMIC DNA]</scope>
    <source>
        <strain evidence="3 4">CGMCC 1.10238</strain>
    </source>
</reference>
<dbReference type="Proteomes" id="UP000198809">
    <property type="component" value="Unassembled WGS sequence"/>
</dbReference>
<dbReference type="Pfam" id="PF06445">
    <property type="entry name" value="GyrI-like"/>
    <property type="match status" value="1"/>
</dbReference>
<dbReference type="InterPro" id="IPR029442">
    <property type="entry name" value="GyrI-like"/>
</dbReference>
<evidence type="ECO:0000313" key="4">
    <source>
        <dbReference type="Proteomes" id="UP000198809"/>
    </source>
</evidence>
<evidence type="ECO:0000313" key="5">
    <source>
        <dbReference type="Proteomes" id="UP000683429"/>
    </source>
</evidence>
<proteinExistence type="predicted"/>
<evidence type="ECO:0000259" key="1">
    <source>
        <dbReference type="Pfam" id="PF06445"/>
    </source>
</evidence>
<gene>
    <name evidence="2" type="ORF">KP014_18235</name>
    <name evidence="3" type="ORF">SAMN04487895_101136</name>
</gene>
<dbReference type="InterPro" id="IPR011256">
    <property type="entry name" value="Reg_factor_effector_dom_sf"/>
</dbReference>
<dbReference type="Proteomes" id="UP000683429">
    <property type="component" value="Chromosome"/>
</dbReference>
<evidence type="ECO:0000313" key="2">
    <source>
        <dbReference type="EMBL" id="QWU13886.1"/>
    </source>
</evidence>
<dbReference type="EMBL" id="CP076607">
    <property type="protein sequence ID" value="QWU13886.1"/>
    <property type="molecule type" value="Genomic_DNA"/>
</dbReference>
<feature type="domain" description="GyrI-like small molecule binding" evidence="1">
    <location>
        <begin position="12"/>
        <end position="85"/>
    </location>
</feature>
<dbReference type="Gene3D" id="3.20.80.10">
    <property type="entry name" value="Regulatory factor, effector binding domain"/>
    <property type="match status" value="1"/>
</dbReference>
<organism evidence="3 4">
    <name type="scientific">Paenibacillus sophorae</name>
    <dbReference type="NCBI Taxonomy" id="1333845"/>
    <lineage>
        <taxon>Bacteria</taxon>
        <taxon>Bacillati</taxon>
        <taxon>Bacillota</taxon>
        <taxon>Bacilli</taxon>
        <taxon>Bacillales</taxon>
        <taxon>Paenibacillaceae</taxon>
        <taxon>Paenibacillus</taxon>
    </lineage>
</organism>
<name>A0A1H8FJA4_9BACL</name>
<protein>
    <submittedName>
        <fullName evidence="2">GyrI-like domain-containing protein</fullName>
    </submittedName>
    <submittedName>
        <fullName evidence="3">GyrI-like small molecule binding domain-containing protein</fullName>
    </submittedName>
</protein>
<reference evidence="2 5" key="2">
    <citation type="submission" date="2021-06" db="EMBL/GenBank/DDBJ databases">
        <title>Whole genome sequence of Paenibacillus sophorae DSM23020 for comparative genomics.</title>
        <authorList>
            <person name="Kim M.-J."/>
            <person name="Lee G."/>
            <person name="Shin J.-H."/>
        </authorList>
    </citation>
    <scope>NUCLEOTIDE SEQUENCE [LARGE SCALE GENOMIC DNA]</scope>
    <source>
        <strain evidence="2 5">DSM 23020</strain>
    </source>
</reference>
<dbReference type="SUPFAM" id="SSF55136">
    <property type="entry name" value="Probable bacterial effector-binding domain"/>
    <property type="match status" value="1"/>
</dbReference>
<dbReference type="EMBL" id="FODH01000001">
    <property type="protein sequence ID" value="SEN31705.1"/>
    <property type="molecule type" value="Genomic_DNA"/>
</dbReference>
<dbReference type="AlphaFoldDB" id="A0A1H8FJA4"/>
<evidence type="ECO:0000313" key="3">
    <source>
        <dbReference type="EMBL" id="SEN31705.1"/>
    </source>
</evidence>
<sequence>MTLHIDGEAAETDRIRVKELEAEPQMAVLFHSGPFEEMSKAYHALGVWMSANGYGMDGPTRAIYHKGPWSEKNPADYLTEIQIPVAKGESSSFGPTAG</sequence>
<dbReference type="STRING" id="1333845.SAMN04487895_101136"/>
<keyword evidence="5" id="KW-1185">Reference proteome</keyword>
<accession>A0A1H8FJA4</accession>